<dbReference type="GO" id="GO:0008284">
    <property type="term" value="P:positive regulation of cell population proliferation"/>
    <property type="evidence" value="ECO:0007669"/>
    <property type="project" value="TreeGrafter"/>
</dbReference>
<organism evidence="2 3">
    <name type="scientific">Handroanthus impetiginosus</name>
    <dbReference type="NCBI Taxonomy" id="429701"/>
    <lineage>
        <taxon>Eukaryota</taxon>
        <taxon>Viridiplantae</taxon>
        <taxon>Streptophyta</taxon>
        <taxon>Embryophyta</taxon>
        <taxon>Tracheophyta</taxon>
        <taxon>Spermatophyta</taxon>
        <taxon>Magnoliopsida</taxon>
        <taxon>eudicotyledons</taxon>
        <taxon>Gunneridae</taxon>
        <taxon>Pentapetalae</taxon>
        <taxon>asterids</taxon>
        <taxon>lamiids</taxon>
        <taxon>Lamiales</taxon>
        <taxon>Bignoniaceae</taxon>
        <taxon>Crescentiina</taxon>
        <taxon>Tabebuia alliance</taxon>
        <taxon>Handroanthus</taxon>
    </lineage>
</organism>
<dbReference type="GO" id="GO:0010628">
    <property type="term" value="P:positive regulation of gene expression"/>
    <property type="evidence" value="ECO:0007669"/>
    <property type="project" value="TreeGrafter"/>
</dbReference>
<feature type="chain" id="PRO_5013742131" evidence="1">
    <location>
        <begin position="25"/>
        <end position="120"/>
    </location>
</feature>
<dbReference type="GO" id="GO:0008083">
    <property type="term" value="F:growth factor activity"/>
    <property type="evidence" value="ECO:0007669"/>
    <property type="project" value="InterPro"/>
</dbReference>
<evidence type="ECO:0000313" key="3">
    <source>
        <dbReference type="Proteomes" id="UP000231279"/>
    </source>
</evidence>
<gene>
    <name evidence="2" type="ORF">CDL12_14560</name>
</gene>
<feature type="signal peptide" evidence="1">
    <location>
        <begin position="1"/>
        <end position="24"/>
    </location>
</feature>
<accession>A0A2G9H5N9</accession>
<keyword evidence="1" id="KW-0732">Signal</keyword>
<dbReference type="Proteomes" id="UP000231279">
    <property type="component" value="Unassembled WGS sequence"/>
</dbReference>
<keyword evidence="3" id="KW-1185">Reference proteome</keyword>
<dbReference type="EMBL" id="NKXS01002604">
    <property type="protein sequence ID" value="PIN12832.1"/>
    <property type="molecule type" value="Genomic_DNA"/>
</dbReference>
<dbReference type="GO" id="GO:0005615">
    <property type="term" value="C:extracellular space"/>
    <property type="evidence" value="ECO:0007669"/>
    <property type="project" value="TreeGrafter"/>
</dbReference>
<name>A0A2G9H5N9_9LAMI</name>
<protein>
    <submittedName>
        <fullName evidence="2">Uncharacterized protein</fullName>
    </submittedName>
</protein>
<dbReference type="GO" id="GO:0030154">
    <property type="term" value="P:cell differentiation"/>
    <property type="evidence" value="ECO:0007669"/>
    <property type="project" value="TreeGrafter"/>
</dbReference>
<sequence length="120" mass="13390">MSVTARIAGFLLLFLLVIGKLSNAYLAQGGDDYAAGKWNVVSRRREAPFTGTQITIKNKIRGRKMMSDHDSMKIETNETGVTAKDARKSRILSSRENHEASFVAFNADYKGPRHHPPKNN</sequence>
<dbReference type="GO" id="GO:0010082">
    <property type="term" value="P:regulation of root meristem growth"/>
    <property type="evidence" value="ECO:0007669"/>
    <property type="project" value="InterPro"/>
</dbReference>
<dbReference type="InterPro" id="IPR038804">
    <property type="entry name" value="RGF3"/>
</dbReference>
<evidence type="ECO:0000313" key="2">
    <source>
        <dbReference type="EMBL" id="PIN12832.1"/>
    </source>
</evidence>
<evidence type="ECO:0000256" key="1">
    <source>
        <dbReference type="SAM" id="SignalP"/>
    </source>
</evidence>
<proteinExistence type="predicted"/>
<dbReference type="OrthoDB" id="994020at2759"/>
<dbReference type="AlphaFoldDB" id="A0A2G9H5N9"/>
<comment type="caution">
    <text evidence="2">The sequence shown here is derived from an EMBL/GenBank/DDBJ whole genome shotgun (WGS) entry which is preliminary data.</text>
</comment>
<dbReference type="PANTHER" id="PTHR36313">
    <property type="entry name" value="ROOT MERISTEM GROWTH FACTOR 2"/>
    <property type="match status" value="1"/>
</dbReference>
<dbReference type="PANTHER" id="PTHR36313:SF1">
    <property type="entry name" value="PROTEIN GOLVEN 11-RELATED"/>
    <property type="match status" value="1"/>
</dbReference>
<reference evidence="3" key="1">
    <citation type="journal article" date="2018" name="Gigascience">
        <title>Genome assembly of the Pink Ipe (Handroanthus impetiginosus, Bignoniaceae), a highly valued, ecologically keystone Neotropical timber forest tree.</title>
        <authorList>
            <person name="Silva-Junior O.B."/>
            <person name="Grattapaglia D."/>
            <person name="Novaes E."/>
            <person name="Collevatti R.G."/>
        </authorList>
    </citation>
    <scope>NUCLEOTIDE SEQUENCE [LARGE SCALE GENOMIC DNA]</scope>
    <source>
        <strain evidence="3">cv. UFG-1</strain>
    </source>
</reference>